<feature type="domain" description="WCX" evidence="2">
    <location>
        <begin position="107"/>
        <end position="181"/>
    </location>
</feature>
<sequence>GWGRPPAEAPACLDALRAAVLAGEQIDLRYAPPGRPAEDRRLHPHGLVCNRGVWYLVATAPQGMRTYRLSRVVSVRRTGLPAERPAGFDLATAWAAVGERLRERATAVTVEVSVTSQAAGFVRASLERWCRVEAGEGPGRLLVAMPSVPAAARELAAFGDDVVVHGPAEVRAALARTGARLVERYGTPTAAG</sequence>
<evidence type="ECO:0000313" key="4">
    <source>
        <dbReference type="Proteomes" id="UP000437736"/>
    </source>
</evidence>
<dbReference type="Pfam" id="PF13280">
    <property type="entry name" value="WYL"/>
    <property type="match status" value="1"/>
</dbReference>
<comment type="caution">
    <text evidence="3">The sequence shown here is derived from an EMBL/GenBank/DDBJ whole genome shotgun (WGS) entry which is preliminary data.</text>
</comment>
<evidence type="ECO:0000313" key="3">
    <source>
        <dbReference type="EMBL" id="MST31570.1"/>
    </source>
</evidence>
<organism evidence="3 4">
    <name type="scientific">Acidiferrimicrobium australe</name>
    <dbReference type="NCBI Taxonomy" id="2664430"/>
    <lineage>
        <taxon>Bacteria</taxon>
        <taxon>Bacillati</taxon>
        <taxon>Actinomycetota</taxon>
        <taxon>Acidimicrobiia</taxon>
        <taxon>Acidimicrobiales</taxon>
        <taxon>Acidimicrobiaceae</taxon>
        <taxon>Acidiferrimicrobium</taxon>
    </lineage>
</organism>
<dbReference type="InterPro" id="IPR057727">
    <property type="entry name" value="WCX_dom"/>
</dbReference>
<dbReference type="EMBL" id="WJHE01000099">
    <property type="protein sequence ID" value="MST31570.1"/>
    <property type="molecule type" value="Genomic_DNA"/>
</dbReference>
<reference evidence="3 4" key="1">
    <citation type="submission" date="2019-11" db="EMBL/GenBank/DDBJ databases">
        <title>Acidiferrimicrobium australis gen. nov., sp. nov., an acidophilic and obligately heterotrophic, member of the Actinobacteria that catalyses dissimilatory oxido- reduction of iron isolated from metal-rich acidic water in Chile.</title>
        <authorList>
            <person name="Gonzalez D."/>
            <person name="Huber K."/>
            <person name="Hedrich S."/>
            <person name="Rojas-Villalobos C."/>
            <person name="Quatrini R."/>
            <person name="Dinamarca M.A."/>
            <person name="Schwarz A."/>
            <person name="Canales C."/>
            <person name="Nancucheo I."/>
        </authorList>
    </citation>
    <scope>NUCLEOTIDE SEQUENCE [LARGE SCALE GENOMIC DNA]</scope>
    <source>
        <strain evidence="3 4">USS-CCA1</strain>
    </source>
</reference>
<dbReference type="InterPro" id="IPR051534">
    <property type="entry name" value="CBASS_pafABC_assoc_protein"/>
</dbReference>
<evidence type="ECO:0000259" key="2">
    <source>
        <dbReference type="Pfam" id="PF25583"/>
    </source>
</evidence>
<dbReference type="PANTHER" id="PTHR34580">
    <property type="match status" value="1"/>
</dbReference>
<dbReference type="PROSITE" id="PS52050">
    <property type="entry name" value="WYL"/>
    <property type="match status" value="1"/>
</dbReference>
<accession>A0ABW9QP47</accession>
<dbReference type="InterPro" id="IPR026881">
    <property type="entry name" value="WYL_dom"/>
</dbReference>
<protein>
    <submittedName>
        <fullName evidence="3">WYL domain-containing protein</fullName>
    </submittedName>
</protein>
<feature type="non-terminal residue" evidence="3">
    <location>
        <position position="1"/>
    </location>
</feature>
<dbReference type="Pfam" id="PF25583">
    <property type="entry name" value="WCX"/>
    <property type="match status" value="1"/>
</dbReference>
<name>A0ABW9QP47_9ACTN</name>
<proteinExistence type="predicted"/>
<dbReference type="PANTHER" id="PTHR34580:SF1">
    <property type="entry name" value="PROTEIN PAFC"/>
    <property type="match status" value="1"/>
</dbReference>
<feature type="domain" description="WYL" evidence="1">
    <location>
        <begin position="13"/>
        <end position="76"/>
    </location>
</feature>
<dbReference type="Proteomes" id="UP000437736">
    <property type="component" value="Unassembled WGS sequence"/>
</dbReference>
<keyword evidence="4" id="KW-1185">Reference proteome</keyword>
<gene>
    <name evidence="3" type="ORF">GHK86_02340</name>
</gene>
<evidence type="ECO:0000259" key="1">
    <source>
        <dbReference type="Pfam" id="PF13280"/>
    </source>
</evidence>